<keyword evidence="3" id="KW-1185">Reference proteome</keyword>
<evidence type="ECO:0000313" key="3">
    <source>
        <dbReference type="Proteomes" id="UP001168877"/>
    </source>
</evidence>
<comment type="caution">
    <text evidence="2">The sequence shown here is derived from an EMBL/GenBank/DDBJ whole genome shotgun (WGS) entry which is preliminary data.</text>
</comment>
<dbReference type="AlphaFoldDB" id="A0AA39RJF4"/>
<accession>A0AA39RJF4</accession>
<dbReference type="EMBL" id="JAUESC010000387">
    <property type="protein sequence ID" value="KAK0575028.1"/>
    <property type="molecule type" value="Genomic_DNA"/>
</dbReference>
<protein>
    <submittedName>
        <fullName evidence="2">Uncharacterized protein</fullName>
    </submittedName>
</protein>
<reference evidence="2" key="1">
    <citation type="journal article" date="2022" name="Plant J.">
        <title>Strategies of tolerance reflected in two North American maple genomes.</title>
        <authorList>
            <person name="McEvoy S.L."/>
            <person name="Sezen U.U."/>
            <person name="Trouern-Trend A."/>
            <person name="McMahon S.M."/>
            <person name="Schaberg P.G."/>
            <person name="Yang J."/>
            <person name="Wegrzyn J.L."/>
            <person name="Swenson N.G."/>
        </authorList>
    </citation>
    <scope>NUCLEOTIDE SEQUENCE</scope>
    <source>
        <strain evidence="2">NS2018</strain>
    </source>
</reference>
<dbReference type="Proteomes" id="UP001168877">
    <property type="component" value="Unassembled WGS sequence"/>
</dbReference>
<evidence type="ECO:0000256" key="1">
    <source>
        <dbReference type="SAM" id="MobiDB-lite"/>
    </source>
</evidence>
<feature type="compositionally biased region" description="Basic residues" evidence="1">
    <location>
        <begin position="231"/>
        <end position="242"/>
    </location>
</feature>
<organism evidence="2 3">
    <name type="scientific">Acer saccharum</name>
    <name type="common">Sugar maple</name>
    <dbReference type="NCBI Taxonomy" id="4024"/>
    <lineage>
        <taxon>Eukaryota</taxon>
        <taxon>Viridiplantae</taxon>
        <taxon>Streptophyta</taxon>
        <taxon>Embryophyta</taxon>
        <taxon>Tracheophyta</taxon>
        <taxon>Spermatophyta</taxon>
        <taxon>Magnoliopsida</taxon>
        <taxon>eudicotyledons</taxon>
        <taxon>Gunneridae</taxon>
        <taxon>Pentapetalae</taxon>
        <taxon>rosids</taxon>
        <taxon>malvids</taxon>
        <taxon>Sapindales</taxon>
        <taxon>Sapindaceae</taxon>
        <taxon>Hippocastanoideae</taxon>
        <taxon>Acereae</taxon>
        <taxon>Acer</taxon>
    </lineage>
</organism>
<gene>
    <name evidence="2" type="ORF">LWI29_032848</name>
</gene>
<feature type="region of interest" description="Disordered" evidence="1">
    <location>
        <begin position="192"/>
        <end position="242"/>
    </location>
</feature>
<name>A0AA39RJF4_ACESA</name>
<sequence>MHAISAIYWRLEDPLSYVHDHYKKSTQKKIWQNVIYGIKMERYWNKSELPPLLPPKIVKQAGHPKMLRYRAVGEIPAYAKKFTRIHRSYTCIKCKQQVHSFKTCDKRDALLAKIHKQNLNQQPVENQRTETLVYVPDIQTEFVDSNEDGARIMTQEYIWQQINMDNIEQLLANVRTLKQHYATKAERPVGTQLFGQVKKEPNKAADGATKAAPSKPGAKKSAPKSKEPAAKKKGKGGKAAAK</sequence>
<proteinExistence type="predicted"/>
<evidence type="ECO:0000313" key="2">
    <source>
        <dbReference type="EMBL" id="KAK0575028.1"/>
    </source>
</evidence>
<dbReference type="PANTHER" id="PTHR35831">
    <property type="entry name" value="OS01G0642200 PROTEIN"/>
    <property type="match status" value="1"/>
</dbReference>
<reference evidence="2" key="2">
    <citation type="submission" date="2023-06" db="EMBL/GenBank/DDBJ databases">
        <authorList>
            <person name="Swenson N.G."/>
            <person name="Wegrzyn J.L."/>
            <person name="Mcevoy S.L."/>
        </authorList>
    </citation>
    <scope>NUCLEOTIDE SEQUENCE</scope>
    <source>
        <strain evidence="2">NS2018</strain>
        <tissue evidence="2">Leaf</tissue>
    </source>
</reference>
<dbReference type="PANTHER" id="PTHR35831:SF1">
    <property type="match status" value="1"/>
</dbReference>